<evidence type="ECO:0000313" key="4">
    <source>
        <dbReference type="Proteomes" id="UP001371456"/>
    </source>
</evidence>
<dbReference type="InterPro" id="IPR040256">
    <property type="entry name" value="At4g02000-like"/>
</dbReference>
<proteinExistence type="predicted"/>
<dbReference type="Pfam" id="PF14111">
    <property type="entry name" value="DUF4283"/>
    <property type="match status" value="1"/>
</dbReference>
<sequence>MGVAIESVNGTKALNLVVNQNMEYTPNCKSESKIQEQDQLITRGSNEANSQRKHQGDQGTTQRHTQVLQHTNDMFYTGDSTEKQQDKMEKAIWKVKEKTNTNETTINSNKEKGGNRPHTNSMEKTGKSVNFASENNAHNPLIRNNQNEQEKGHLSMQAAVNEIGDLTAKAGSKGINMDNHAPPPIKISSNFDLHRPSQQRTNPKSPKQNQNMPSRNNASTKNITLQIPDPAPPTVTQTLANRLKANQIKNNTPMDIFPPIISTRQGYPSITFHEDDFMQKMSGRCKFTLVGKFNNAMPKMEIIRKSFIAQTQLSGGVKIAHFNSRHIYIDLDNEADHIAVWTKQKMYIAGQPMKLQVWTPTFKPAEETPIVPIWVTLPELPWHCYYLDILTPLLSPIGKALYLDSATMQKTRGSVAKVRVQIDITKDRPQHVWLGFSEKDLSIGKWQIIEFEDVPLYCLYCKH</sequence>
<gene>
    <name evidence="3" type="ORF">RDI58_030091</name>
</gene>
<feature type="region of interest" description="Disordered" evidence="1">
    <location>
        <begin position="45"/>
        <end position="64"/>
    </location>
</feature>
<accession>A0AAN8XYG3</accession>
<feature type="compositionally biased region" description="Polar residues" evidence="1">
    <location>
        <begin position="187"/>
        <end position="225"/>
    </location>
</feature>
<dbReference type="EMBL" id="JBANQN010000027">
    <property type="protein sequence ID" value="KAK6772661.1"/>
    <property type="molecule type" value="Genomic_DNA"/>
</dbReference>
<feature type="domain" description="DUF4283" evidence="2">
    <location>
        <begin position="283"/>
        <end position="366"/>
    </location>
</feature>
<evidence type="ECO:0000259" key="2">
    <source>
        <dbReference type="Pfam" id="PF14111"/>
    </source>
</evidence>
<comment type="caution">
    <text evidence="3">The sequence shown here is derived from an EMBL/GenBank/DDBJ whole genome shotgun (WGS) entry which is preliminary data.</text>
</comment>
<evidence type="ECO:0000256" key="1">
    <source>
        <dbReference type="SAM" id="MobiDB-lite"/>
    </source>
</evidence>
<feature type="region of interest" description="Disordered" evidence="1">
    <location>
        <begin position="99"/>
        <end position="121"/>
    </location>
</feature>
<dbReference type="PANTHER" id="PTHR31286:SF177">
    <property type="entry name" value="ENDONUCLEASE_EXONUCLEASE_PHOSPHATASE"/>
    <property type="match status" value="1"/>
</dbReference>
<dbReference type="AlphaFoldDB" id="A0AAN8XYG3"/>
<reference evidence="3 4" key="1">
    <citation type="submission" date="2024-02" db="EMBL/GenBank/DDBJ databases">
        <title>de novo genome assembly of Solanum bulbocastanum strain 11H21.</title>
        <authorList>
            <person name="Hosaka A.J."/>
        </authorList>
    </citation>
    <scope>NUCLEOTIDE SEQUENCE [LARGE SCALE GENOMIC DNA]</scope>
    <source>
        <tissue evidence="3">Young leaves</tissue>
    </source>
</reference>
<protein>
    <recommendedName>
        <fullName evidence="2">DUF4283 domain-containing protein</fullName>
    </recommendedName>
</protein>
<name>A0AAN8XYG3_SOLBU</name>
<dbReference type="Proteomes" id="UP001371456">
    <property type="component" value="Unassembled WGS sequence"/>
</dbReference>
<evidence type="ECO:0000313" key="3">
    <source>
        <dbReference type="EMBL" id="KAK6772661.1"/>
    </source>
</evidence>
<dbReference type="InterPro" id="IPR025558">
    <property type="entry name" value="DUF4283"/>
</dbReference>
<organism evidence="3 4">
    <name type="scientific">Solanum bulbocastanum</name>
    <name type="common">Wild potato</name>
    <dbReference type="NCBI Taxonomy" id="147425"/>
    <lineage>
        <taxon>Eukaryota</taxon>
        <taxon>Viridiplantae</taxon>
        <taxon>Streptophyta</taxon>
        <taxon>Embryophyta</taxon>
        <taxon>Tracheophyta</taxon>
        <taxon>Spermatophyta</taxon>
        <taxon>Magnoliopsida</taxon>
        <taxon>eudicotyledons</taxon>
        <taxon>Gunneridae</taxon>
        <taxon>Pentapetalae</taxon>
        <taxon>asterids</taxon>
        <taxon>lamiids</taxon>
        <taxon>Solanales</taxon>
        <taxon>Solanaceae</taxon>
        <taxon>Solanoideae</taxon>
        <taxon>Solaneae</taxon>
        <taxon>Solanum</taxon>
    </lineage>
</organism>
<feature type="region of interest" description="Disordered" evidence="1">
    <location>
        <begin position="171"/>
        <end position="233"/>
    </location>
</feature>
<keyword evidence="4" id="KW-1185">Reference proteome</keyword>
<dbReference type="PANTHER" id="PTHR31286">
    <property type="entry name" value="GLYCINE-RICH CELL WALL STRUCTURAL PROTEIN 1.8-LIKE"/>
    <property type="match status" value="1"/>
</dbReference>